<keyword evidence="6" id="KW-1185">Reference proteome</keyword>
<evidence type="ECO:0000259" key="4">
    <source>
        <dbReference type="PROSITE" id="PS51800"/>
    </source>
</evidence>
<dbReference type="EMBL" id="MCFN01003184">
    <property type="protein sequence ID" value="OXB52429.1"/>
    <property type="molecule type" value="Genomic_DNA"/>
</dbReference>
<evidence type="ECO:0000313" key="6">
    <source>
        <dbReference type="Proteomes" id="UP000198323"/>
    </source>
</evidence>
<name>A0A226MBK4_CALSU</name>
<keyword evidence="3" id="KW-0862">Zinc</keyword>
<comment type="caution">
    <text evidence="5">The sequence shown here is derived from an EMBL/GenBank/DDBJ whole genome shotgun (WGS) entry which is preliminary data.</text>
</comment>
<organism evidence="5 6">
    <name type="scientific">Callipepla squamata</name>
    <name type="common">Scaled quail</name>
    <dbReference type="NCBI Taxonomy" id="9009"/>
    <lineage>
        <taxon>Eukaryota</taxon>
        <taxon>Metazoa</taxon>
        <taxon>Chordata</taxon>
        <taxon>Craniata</taxon>
        <taxon>Vertebrata</taxon>
        <taxon>Euteleostomi</taxon>
        <taxon>Archelosauria</taxon>
        <taxon>Archosauria</taxon>
        <taxon>Dinosauria</taxon>
        <taxon>Saurischia</taxon>
        <taxon>Theropoda</taxon>
        <taxon>Coelurosauria</taxon>
        <taxon>Aves</taxon>
        <taxon>Neognathae</taxon>
        <taxon>Galloanserae</taxon>
        <taxon>Galliformes</taxon>
        <taxon>Odontophoridae</taxon>
        <taxon>Callipepla</taxon>
    </lineage>
</organism>
<evidence type="ECO:0000313" key="5">
    <source>
        <dbReference type="EMBL" id="OXB52429.1"/>
    </source>
</evidence>
<dbReference type="Pfam" id="PF05253">
    <property type="entry name" value="zf-U11-48K"/>
    <property type="match status" value="1"/>
</dbReference>
<feature type="non-terminal residue" evidence="5">
    <location>
        <position position="1"/>
    </location>
</feature>
<dbReference type="PROSITE" id="PS51800">
    <property type="entry name" value="ZF_CHHC_U11_48K"/>
    <property type="match status" value="1"/>
</dbReference>
<feature type="domain" description="CHHC U11-48K-type" evidence="4">
    <location>
        <begin position="8"/>
        <end position="35"/>
    </location>
</feature>
<dbReference type="InterPro" id="IPR022776">
    <property type="entry name" value="TRM13/UPF0224_CHHC_Znf_dom"/>
</dbReference>
<dbReference type="AlphaFoldDB" id="A0A226MBK4"/>
<dbReference type="GO" id="GO:0008270">
    <property type="term" value="F:zinc ion binding"/>
    <property type="evidence" value="ECO:0007669"/>
    <property type="project" value="UniProtKB-KW"/>
</dbReference>
<reference evidence="5 6" key="1">
    <citation type="submission" date="2016-07" db="EMBL/GenBank/DDBJ databases">
        <title>Disparate Historic Effective Population Sizes Predicted by Modern Levels of Genome Diversity for the Scaled Quail (Callipepla squamata) and the Northern Bobwhite (Colinus virginianus): Inferences from First and Second Generation Draft Genome Assemblies for Sympatric New World Quail.</title>
        <authorList>
            <person name="Oldeschulte D.L."/>
            <person name="Halley Y.A."/>
            <person name="Bhattarai E.K."/>
            <person name="Brashear W.A."/>
            <person name="Hill J."/>
            <person name="Metz R.P."/>
            <person name="Johnson C.D."/>
            <person name="Rollins D."/>
            <person name="Peterson M.J."/>
            <person name="Bickhart D.M."/>
            <person name="Decker J.E."/>
            <person name="Seabury C.M."/>
        </authorList>
    </citation>
    <scope>NUCLEOTIDE SEQUENCE [LARGE SCALE GENOMIC DNA]</scope>
    <source>
        <strain evidence="5 6">Texas</strain>
        <tissue evidence="5">Leg muscle</tissue>
    </source>
</reference>
<evidence type="ECO:0000256" key="3">
    <source>
        <dbReference type="ARBA" id="ARBA00022833"/>
    </source>
</evidence>
<evidence type="ECO:0000256" key="1">
    <source>
        <dbReference type="ARBA" id="ARBA00022723"/>
    </source>
</evidence>
<protein>
    <recommendedName>
        <fullName evidence="4">CHHC U11-48K-type domain-containing protein</fullName>
    </recommendedName>
</protein>
<dbReference type="STRING" id="9009.A0A226MBK4"/>
<feature type="non-terminal residue" evidence="5">
    <location>
        <position position="97"/>
    </location>
</feature>
<keyword evidence="1" id="KW-0479">Metal-binding</keyword>
<accession>A0A226MBK4</accession>
<dbReference type="OrthoDB" id="10069248at2759"/>
<keyword evidence="2" id="KW-0863">Zinc-finger</keyword>
<evidence type="ECO:0000256" key="2">
    <source>
        <dbReference type="ARBA" id="ARBA00022771"/>
    </source>
</evidence>
<dbReference type="Proteomes" id="UP000198323">
    <property type="component" value="Unassembled WGS sequence"/>
</dbReference>
<proteinExistence type="predicted"/>
<sequence>HPELEKLLATCPFNARHLVPKADLGDHVLKCKDKRLIEQDIGKRAFGMQILHRLKSLVFLSFFLSLPEARCSSGSQRDEMNVVSTWKAPPCDEDWEK</sequence>
<gene>
    <name evidence="5" type="ORF">ASZ78_010437</name>
</gene>